<dbReference type="InterPro" id="IPR036779">
    <property type="entry name" value="LysM_dom_sf"/>
</dbReference>
<feature type="transmembrane region" description="Helical" evidence="2">
    <location>
        <begin position="21"/>
        <end position="45"/>
    </location>
</feature>
<reference evidence="5" key="1">
    <citation type="journal article" date="2019" name="Int. J. Syst. Evol. Microbiol.">
        <title>The Global Catalogue of Microorganisms (GCM) 10K type strain sequencing project: providing services to taxonomists for standard genome sequencing and annotation.</title>
        <authorList>
            <consortium name="The Broad Institute Genomics Platform"/>
            <consortium name="The Broad Institute Genome Sequencing Center for Infectious Disease"/>
            <person name="Wu L."/>
            <person name="Ma J."/>
        </authorList>
    </citation>
    <scope>NUCLEOTIDE SEQUENCE [LARGE SCALE GENOMIC DNA]</scope>
    <source>
        <strain evidence="5">CCM 7044</strain>
    </source>
</reference>
<name>A0ABW5VYR5_9MICO</name>
<keyword evidence="2" id="KW-1133">Transmembrane helix</keyword>
<evidence type="ECO:0000256" key="1">
    <source>
        <dbReference type="SAM" id="MobiDB-lite"/>
    </source>
</evidence>
<dbReference type="EMBL" id="JBHUOG010000002">
    <property type="protein sequence ID" value="MFD2796395.1"/>
    <property type="molecule type" value="Genomic_DNA"/>
</dbReference>
<dbReference type="InterPro" id="IPR052196">
    <property type="entry name" value="Bact_Kbp"/>
</dbReference>
<dbReference type="CDD" id="cd00118">
    <property type="entry name" value="LysM"/>
    <property type="match status" value="2"/>
</dbReference>
<gene>
    <name evidence="4" type="ORF">ACFS27_22735</name>
</gene>
<feature type="domain" description="LysM" evidence="3">
    <location>
        <begin position="262"/>
        <end position="318"/>
    </location>
</feature>
<organism evidence="4 5">
    <name type="scientific">Promicromonospora vindobonensis</name>
    <dbReference type="NCBI Taxonomy" id="195748"/>
    <lineage>
        <taxon>Bacteria</taxon>
        <taxon>Bacillati</taxon>
        <taxon>Actinomycetota</taxon>
        <taxon>Actinomycetes</taxon>
        <taxon>Micrococcales</taxon>
        <taxon>Promicromonosporaceae</taxon>
        <taxon>Promicromonospora</taxon>
    </lineage>
</organism>
<sequence length="1079" mass="115018">MSQLPPIAPARATAGTRMRALGAAVVILAILAALPVLLVVTFPVVFPDWLLTRTGAEIVLFGGDLQRVALVLFYVGAWVFCLWFAWAVTTEIVVQARSLRRPHLVPVPAGVVGRLVAVLLTLLPVQTAFAQPSAAVAATLVDGADPVPDGVPDADGRGPMPDTESGSDDAGARPSDKAPVPADTAPPPASRLEPYIVRENDTLWGLALSRLGDGRRYPEIYDLNREVIGPKPGLLAAGATILLPTPTTEPARPVADVRGGEASYTVQPGDTLSEIAQAHLGDANRYPEIAAASDATVQPDGDRLTDPDHIEPGWVVTLPSAAKVVSDDVRSSPQEPNGSVTGGEHFTAPFDEEPSTRDDTAGTISETPPDATGTERETETETTSAAASWLVPGIASGAGILAAGLAGVVLRGRLRQARQRRPGRVIPPIPEELVPAAATARIFGARRVPDLHRLDLLLRQLGGPYLKQLTSQRPALIAVELTDDTAILHLAEPADLPAPWTGNGMRWSAPLDGAPDECREMVPYPMLVTIGTDDAGHAWLLDLERLRVTTVTGDSEAVARFARHIVAELALNPWTINLTTDVIGPVAPGARGLSGFQVEEHDDASALARFPDELREAYESDVNSEDIEWYHAVVAEAARAGELMDLANVISGDPGRNGLAILLVGKPDGEPLAGPVLTIENGWLVVPGLAVEVEAVHLRQEELDASVQLSRLMDDSRDVAVPVDPSARGWRALVNEAGAPRAEVVDARPEDPNEPAGSRSLLPGSDADYLKKTADTREDLARLAPVVRLPEATTSDETVGDDVGLDVADPALDQDLADWADAKCTRPRVKVLGPVKVWGAGPTTTVAGKVPTIYAVVGYVALHPEGVIASQIAAMAGVETTNVRSKLSDARAWLGNRPDGTPWLPMGQGGRPSEKRPPHRFRIEGCLVDADLFLRLRARAYRRGAAGLDDLVTALRLVRGRPFTVSGRPERWLWATEGEHRDAILTAAIVDVTELTIARSVVAGDLDLAREAYRIGTGVDPVGEVLKVSIAMLELADDHPERAQDLANEILEQRGDEWPEETSDRMDAIRRRTTQLSGN</sequence>
<comment type="caution">
    <text evidence="4">The sequence shown here is derived from an EMBL/GenBank/DDBJ whole genome shotgun (WGS) entry which is preliminary data.</text>
</comment>
<dbReference type="Gene3D" id="3.10.350.10">
    <property type="entry name" value="LysM domain"/>
    <property type="match status" value="2"/>
</dbReference>
<feature type="domain" description="LysM" evidence="3">
    <location>
        <begin position="193"/>
        <end position="243"/>
    </location>
</feature>
<protein>
    <submittedName>
        <fullName evidence="4">LysM peptidoglycan-binding domain-containing protein</fullName>
    </submittedName>
</protein>
<keyword evidence="2" id="KW-0472">Membrane</keyword>
<dbReference type="Proteomes" id="UP001597479">
    <property type="component" value="Unassembled WGS sequence"/>
</dbReference>
<evidence type="ECO:0000313" key="4">
    <source>
        <dbReference type="EMBL" id="MFD2796395.1"/>
    </source>
</evidence>
<dbReference type="Pfam" id="PF01476">
    <property type="entry name" value="LysM"/>
    <property type="match status" value="2"/>
</dbReference>
<dbReference type="InterPro" id="IPR018392">
    <property type="entry name" value="LysM"/>
</dbReference>
<feature type="region of interest" description="Disordered" evidence="1">
    <location>
        <begin position="898"/>
        <end position="918"/>
    </location>
</feature>
<keyword evidence="5" id="KW-1185">Reference proteome</keyword>
<proteinExistence type="predicted"/>
<evidence type="ECO:0000256" key="2">
    <source>
        <dbReference type="SAM" id="Phobius"/>
    </source>
</evidence>
<feature type="region of interest" description="Disordered" evidence="1">
    <location>
        <begin position="744"/>
        <end position="767"/>
    </location>
</feature>
<feature type="region of interest" description="Disordered" evidence="1">
    <location>
        <begin position="325"/>
        <end position="385"/>
    </location>
</feature>
<feature type="transmembrane region" description="Helical" evidence="2">
    <location>
        <begin position="107"/>
        <end position="125"/>
    </location>
</feature>
<feature type="region of interest" description="Disordered" evidence="1">
    <location>
        <begin position="146"/>
        <end position="194"/>
    </location>
</feature>
<accession>A0ABW5VYR5</accession>
<dbReference type="PANTHER" id="PTHR34700">
    <property type="entry name" value="POTASSIUM BINDING PROTEIN KBP"/>
    <property type="match status" value="1"/>
</dbReference>
<dbReference type="SMART" id="SM00257">
    <property type="entry name" value="LysM"/>
    <property type="match status" value="2"/>
</dbReference>
<dbReference type="PANTHER" id="PTHR34700:SF4">
    <property type="entry name" value="PHAGE-LIKE ELEMENT PBSX PROTEIN XKDP"/>
    <property type="match status" value="1"/>
</dbReference>
<dbReference type="PROSITE" id="PS51782">
    <property type="entry name" value="LYSM"/>
    <property type="match status" value="2"/>
</dbReference>
<dbReference type="RefSeq" id="WP_377187900.1">
    <property type="nucleotide sequence ID" value="NZ_JBHUOG010000002.1"/>
</dbReference>
<evidence type="ECO:0000259" key="3">
    <source>
        <dbReference type="PROSITE" id="PS51782"/>
    </source>
</evidence>
<keyword evidence="2" id="KW-0812">Transmembrane</keyword>
<evidence type="ECO:0000313" key="5">
    <source>
        <dbReference type="Proteomes" id="UP001597479"/>
    </source>
</evidence>
<feature type="transmembrane region" description="Helical" evidence="2">
    <location>
        <begin position="65"/>
        <end position="86"/>
    </location>
</feature>